<keyword evidence="4" id="KW-0732">Signal</keyword>
<sequence>MNFKLLLIASCCIILSACGVEKQILEDILIAEIVGYDDAGEDKIKGTVVVSVPQPGEEADLGKEVYEAISHDINATRQQENAKTPFPIVGGRLTVILYGDELARRGLNDYVDTYRRDPMVGRDLFLAIVDGKAEDVVRMEPKMVRTPGVQVKELIEQNMRTNLTDVDLHKYLYASHGNGIDPVMPLLEKADDQIIVKGIALFKRDQYIGKYIPYEDGFLFKILSENFKLGSYEIKWKENDYTTIDNVESRVRYRITNANRNPKARIEVELKANLLEVQGFDLNKPVDVNKIEAKAERILGKKLNEMVTMFQRYNIDPLALGDHAKSKTRNFNRKHWEEVYPHIPIEVDLNIEMIQTGISE</sequence>
<gene>
    <name evidence="10" type="ORF">AS888_19805</name>
</gene>
<dbReference type="Pfam" id="PF05504">
    <property type="entry name" value="Spore_GerAC"/>
    <property type="match status" value="1"/>
</dbReference>
<dbReference type="GO" id="GO:0009847">
    <property type="term" value="P:spore germination"/>
    <property type="evidence" value="ECO:0007669"/>
    <property type="project" value="InterPro"/>
</dbReference>
<keyword evidence="3" id="KW-0309">Germination</keyword>
<evidence type="ECO:0000256" key="2">
    <source>
        <dbReference type="ARBA" id="ARBA00007886"/>
    </source>
</evidence>
<comment type="caution">
    <text evidence="10">The sequence shown here is derived from an EMBL/GenBank/DDBJ whole genome shotgun (WGS) entry which is preliminary data.</text>
</comment>
<organism evidence="10 11">
    <name type="scientific">Peribacillus simplex</name>
    <dbReference type="NCBI Taxonomy" id="1478"/>
    <lineage>
        <taxon>Bacteria</taxon>
        <taxon>Bacillati</taxon>
        <taxon>Bacillota</taxon>
        <taxon>Bacilli</taxon>
        <taxon>Bacillales</taxon>
        <taxon>Bacillaceae</taxon>
        <taxon>Peribacillus</taxon>
    </lineage>
</organism>
<keyword evidence="6" id="KW-0564">Palmitate</keyword>
<comment type="subcellular location">
    <subcellularLocation>
        <location evidence="1">Membrane</location>
        <topology evidence="1">Lipid-anchor</topology>
    </subcellularLocation>
</comment>
<proteinExistence type="inferred from homology"/>
<keyword evidence="11" id="KW-1185">Reference proteome</keyword>
<dbReference type="InterPro" id="IPR057336">
    <property type="entry name" value="GerAC_N"/>
</dbReference>
<dbReference type="PANTHER" id="PTHR35789">
    <property type="entry name" value="SPORE GERMINATION PROTEIN B3"/>
    <property type="match status" value="1"/>
</dbReference>
<evidence type="ECO:0000259" key="8">
    <source>
        <dbReference type="Pfam" id="PF05504"/>
    </source>
</evidence>
<evidence type="ECO:0000256" key="1">
    <source>
        <dbReference type="ARBA" id="ARBA00004635"/>
    </source>
</evidence>
<evidence type="ECO:0000259" key="9">
    <source>
        <dbReference type="Pfam" id="PF25198"/>
    </source>
</evidence>
<evidence type="ECO:0008006" key="12">
    <source>
        <dbReference type="Google" id="ProtNLM"/>
    </source>
</evidence>
<keyword evidence="7" id="KW-0449">Lipoprotein</keyword>
<dbReference type="InterPro" id="IPR008844">
    <property type="entry name" value="Spore_GerAC-like"/>
</dbReference>
<dbReference type="NCBIfam" id="TIGR02887">
    <property type="entry name" value="spore_ger_x_C"/>
    <property type="match status" value="1"/>
</dbReference>
<dbReference type="PANTHER" id="PTHR35789:SF1">
    <property type="entry name" value="SPORE GERMINATION PROTEIN B3"/>
    <property type="match status" value="1"/>
</dbReference>
<dbReference type="Pfam" id="PF25198">
    <property type="entry name" value="Spore_GerAC_N"/>
    <property type="match status" value="1"/>
</dbReference>
<dbReference type="Proteomes" id="UP000064189">
    <property type="component" value="Unassembled WGS sequence"/>
</dbReference>
<evidence type="ECO:0000256" key="7">
    <source>
        <dbReference type="ARBA" id="ARBA00023288"/>
    </source>
</evidence>
<dbReference type="RefSeq" id="WP_061142389.1">
    <property type="nucleotide sequence ID" value="NZ_LNNH01000023.1"/>
</dbReference>
<reference evidence="10 11" key="1">
    <citation type="submission" date="2015-11" db="EMBL/GenBank/DDBJ databases">
        <title>Genome Sequence of Bacillus simplex strain VanAntwerpen2.</title>
        <authorList>
            <person name="Couger M.B."/>
        </authorList>
    </citation>
    <scope>NUCLEOTIDE SEQUENCE [LARGE SCALE GENOMIC DNA]</scope>
    <source>
        <strain evidence="10 11">VanAntwerpen02</strain>
    </source>
</reference>
<evidence type="ECO:0000313" key="10">
    <source>
        <dbReference type="EMBL" id="KWW18107.1"/>
    </source>
</evidence>
<accession>A0A120GPG7</accession>
<name>A0A120GPG7_9BACI</name>
<evidence type="ECO:0000313" key="11">
    <source>
        <dbReference type="Proteomes" id="UP000064189"/>
    </source>
</evidence>
<dbReference type="GO" id="GO:0016020">
    <property type="term" value="C:membrane"/>
    <property type="evidence" value="ECO:0007669"/>
    <property type="project" value="UniProtKB-SubCell"/>
</dbReference>
<dbReference type="AlphaFoldDB" id="A0A120GPG7"/>
<dbReference type="Gene3D" id="3.30.300.210">
    <property type="entry name" value="Nutrient germinant receptor protein C, domain 3"/>
    <property type="match status" value="1"/>
</dbReference>
<protein>
    <recommendedName>
        <fullName evidence="12">Ger(X)C family spore germination protein</fullName>
    </recommendedName>
</protein>
<keyword evidence="5" id="KW-0472">Membrane</keyword>
<dbReference type="InterPro" id="IPR046953">
    <property type="entry name" value="Spore_GerAC-like_C"/>
</dbReference>
<feature type="domain" description="Spore germination GerAC-like C-terminal" evidence="8">
    <location>
        <begin position="197"/>
        <end position="357"/>
    </location>
</feature>
<evidence type="ECO:0000256" key="5">
    <source>
        <dbReference type="ARBA" id="ARBA00023136"/>
    </source>
</evidence>
<evidence type="ECO:0000256" key="6">
    <source>
        <dbReference type="ARBA" id="ARBA00023139"/>
    </source>
</evidence>
<dbReference type="InterPro" id="IPR038501">
    <property type="entry name" value="Spore_GerAC_C_sf"/>
</dbReference>
<evidence type="ECO:0000256" key="4">
    <source>
        <dbReference type="ARBA" id="ARBA00022729"/>
    </source>
</evidence>
<comment type="similarity">
    <text evidence="2">Belongs to the GerABKC lipoprotein family.</text>
</comment>
<feature type="domain" description="Spore germination protein N-terminal" evidence="9">
    <location>
        <begin position="22"/>
        <end position="188"/>
    </location>
</feature>
<dbReference type="EMBL" id="LNNH01000023">
    <property type="protein sequence ID" value="KWW18107.1"/>
    <property type="molecule type" value="Genomic_DNA"/>
</dbReference>
<dbReference type="PROSITE" id="PS51257">
    <property type="entry name" value="PROKAR_LIPOPROTEIN"/>
    <property type="match status" value="1"/>
</dbReference>
<evidence type="ECO:0000256" key="3">
    <source>
        <dbReference type="ARBA" id="ARBA00022544"/>
    </source>
</evidence>